<evidence type="ECO:0000313" key="2">
    <source>
        <dbReference type="EMBL" id="OXV06169.1"/>
    </source>
</evidence>
<proteinExistence type="predicted"/>
<comment type="caution">
    <text evidence="2">The sequence shown here is derived from an EMBL/GenBank/DDBJ whole genome shotgun (WGS) entry which is preliminary data.</text>
</comment>
<feature type="region of interest" description="Disordered" evidence="1">
    <location>
        <begin position="284"/>
        <end position="314"/>
    </location>
</feature>
<evidence type="ECO:0000313" key="3">
    <source>
        <dbReference type="Proteomes" id="UP000243515"/>
    </source>
</evidence>
<gene>
    <name evidence="2" type="ORF">Egran_06063</name>
</gene>
<sequence>MSFKRIAGDIKEIAFATMDETIGSILVLARVFVNSDTQKMYEYLFQNIFPLIEETSGAAVRWQHIHGSGIEAVLVDMCHKQASGLGHYLTSLDPSITWRDHLHHTLIFCLVHFRRGIEQKFRNADCYRLMLQLPTATKDACKKILDTLSRHRLAAVREWAKHKETSWILAGINPHFTKMDQNRFRSYQKDTNLIESTHHMTNVSGIGVSLLAGIHHSQKIDSERVESVEQFLVSGVRPRSKVTSSIKRKERVIAGAGKRLDADEIDLRANQIKGNIEVVDLTQPTSPREKRHKRSGIFSSSGINQTPVTLDAPGRTQLGVDFEQERMKLDYEFELKKLELESKFRERGLEM</sequence>
<evidence type="ECO:0000256" key="1">
    <source>
        <dbReference type="SAM" id="MobiDB-lite"/>
    </source>
</evidence>
<reference evidence="2 3" key="1">
    <citation type="journal article" date="2015" name="Environ. Microbiol.">
        <title>Metagenome sequence of Elaphomyces granulatus from sporocarp tissue reveals Ascomycota ectomycorrhizal fingerprints of genome expansion and a Proteobacteria-rich microbiome.</title>
        <authorList>
            <person name="Quandt C.A."/>
            <person name="Kohler A."/>
            <person name="Hesse C.N."/>
            <person name="Sharpton T.J."/>
            <person name="Martin F."/>
            <person name="Spatafora J.W."/>
        </authorList>
    </citation>
    <scope>NUCLEOTIDE SEQUENCE [LARGE SCALE GENOMIC DNA]</scope>
    <source>
        <strain evidence="2 3">OSC145934</strain>
    </source>
</reference>
<dbReference type="AlphaFoldDB" id="A0A232LPV8"/>
<dbReference type="OrthoDB" id="4774651at2759"/>
<organism evidence="2 3">
    <name type="scientific">Elaphomyces granulatus</name>
    <dbReference type="NCBI Taxonomy" id="519963"/>
    <lineage>
        <taxon>Eukaryota</taxon>
        <taxon>Fungi</taxon>
        <taxon>Dikarya</taxon>
        <taxon>Ascomycota</taxon>
        <taxon>Pezizomycotina</taxon>
        <taxon>Eurotiomycetes</taxon>
        <taxon>Eurotiomycetidae</taxon>
        <taxon>Eurotiales</taxon>
        <taxon>Elaphomycetaceae</taxon>
        <taxon>Elaphomyces</taxon>
    </lineage>
</organism>
<accession>A0A232LPV8</accession>
<dbReference type="EMBL" id="NPHW01006048">
    <property type="protein sequence ID" value="OXV06169.1"/>
    <property type="molecule type" value="Genomic_DNA"/>
</dbReference>
<name>A0A232LPV8_9EURO</name>
<evidence type="ECO:0008006" key="4">
    <source>
        <dbReference type="Google" id="ProtNLM"/>
    </source>
</evidence>
<feature type="compositionally biased region" description="Polar residues" evidence="1">
    <location>
        <begin position="297"/>
        <end position="308"/>
    </location>
</feature>
<dbReference type="Proteomes" id="UP000243515">
    <property type="component" value="Unassembled WGS sequence"/>
</dbReference>
<protein>
    <recommendedName>
        <fullName evidence="4">MULE transposase domain-containing protein</fullName>
    </recommendedName>
</protein>
<keyword evidence="3" id="KW-1185">Reference proteome</keyword>